<dbReference type="RefSeq" id="WP_154327481.1">
    <property type="nucleotide sequence ID" value="NZ_CP045696.1"/>
</dbReference>
<comment type="caution">
    <text evidence="2">The sequence shown here is derived from an EMBL/GenBank/DDBJ whole genome shotgun (WGS) entry which is preliminary data.</text>
</comment>
<dbReference type="Proteomes" id="UP000483362">
    <property type="component" value="Unassembled WGS sequence"/>
</dbReference>
<accession>A0A6L5XFN4</accession>
<dbReference type="EMBL" id="VULT01000019">
    <property type="protein sequence ID" value="MSS18312.1"/>
    <property type="molecule type" value="Genomic_DNA"/>
</dbReference>
<keyword evidence="3" id="KW-1185">Reference proteome</keyword>
<dbReference type="AlphaFoldDB" id="A0A6L5XFN4"/>
<proteinExistence type="predicted"/>
<dbReference type="Gene3D" id="1.10.10.60">
    <property type="entry name" value="Homeodomain-like"/>
    <property type="match status" value="1"/>
</dbReference>
<name>A0A6L5XFN4_9BACT</name>
<evidence type="ECO:0000256" key="1">
    <source>
        <dbReference type="SAM" id="MobiDB-lite"/>
    </source>
</evidence>
<gene>
    <name evidence="2" type="ORF">FYJ29_11160</name>
</gene>
<sequence>MRERKTAPTEGNKSEQNTTISPATGLTPQQEQACILLASGESYTAVAQRLNINRGTLYKWQDLLPFQCFYNKQCSDFKADVRNALLGLHAEAVDTVRELMNNGGEGTRLKAAIWLLERVEAVEVGATDVREVLKAQHTEPIFDLSKTSLNDKAYRQALKDLGLSEKADV</sequence>
<feature type="region of interest" description="Disordered" evidence="1">
    <location>
        <begin position="1"/>
        <end position="24"/>
    </location>
</feature>
<protein>
    <submittedName>
        <fullName evidence="2">Helix-turn-helix domain-containing protein</fullName>
    </submittedName>
</protein>
<dbReference type="InterPro" id="IPR009057">
    <property type="entry name" value="Homeodomain-like_sf"/>
</dbReference>
<organism evidence="2 3">
    <name type="scientific">Sodaliphilus pleomorphus</name>
    <dbReference type="NCBI Taxonomy" id="2606626"/>
    <lineage>
        <taxon>Bacteria</taxon>
        <taxon>Pseudomonadati</taxon>
        <taxon>Bacteroidota</taxon>
        <taxon>Bacteroidia</taxon>
        <taxon>Bacteroidales</taxon>
        <taxon>Muribaculaceae</taxon>
        <taxon>Sodaliphilus</taxon>
    </lineage>
</organism>
<reference evidence="2 3" key="1">
    <citation type="submission" date="2019-08" db="EMBL/GenBank/DDBJ databases">
        <title>In-depth cultivation of the pig gut microbiome towards novel bacterial diversity and tailored functional studies.</title>
        <authorList>
            <person name="Wylensek D."/>
            <person name="Hitch T.C.A."/>
            <person name="Clavel T."/>
        </authorList>
    </citation>
    <scope>NUCLEOTIDE SEQUENCE [LARGE SCALE GENOMIC DNA]</scope>
    <source>
        <strain evidence="2 3">Oil-RF-744-WCA-WT-10</strain>
    </source>
</reference>
<dbReference type="Pfam" id="PF13384">
    <property type="entry name" value="HTH_23"/>
    <property type="match status" value="1"/>
</dbReference>
<feature type="compositionally biased region" description="Polar residues" evidence="1">
    <location>
        <begin position="9"/>
        <end position="24"/>
    </location>
</feature>
<evidence type="ECO:0000313" key="2">
    <source>
        <dbReference type="EMBL" id="MSS18312.1"/>
    </source>
</evidence>
<dbReference type="SUPFAM" id="SSF46689">
    <property type="entry name" value="Homeodomain-like"/>
    <property type="match status" value="1"/>
</dbReference>
<evidence type="ECO:0000313" key="3">
    <source>
        <dbReference type="Proteomes" id="UP000483362"/>
    </source>
</evidence>